<organism evidence="1 2">
    <name type="scientific">Gordonia phage Finkle</name>
    <dbReference type="NCBI Taxonomy" id="2926099"/>
    <lineage>
        <taxon>Viruses</taxon>
        <taxon>Duplodnaviria</taxon>
        <taxon>Heunggongvirae</taxon>
        <taxon>Uroviricota</taxon>
        <taxon>Caudoviricetes</taxon>
        <taxon>Finkelvirus</taxon>
        <taxon>Finkelvirus finkel</taxon>
    </lineage>
</organism>
<sequence length="49" mass="5364">MRAARRISYVDADGFLACGYDQPSQSELINQQFAELGEESQDPGSDEPA</sequence>
<dbReference type="KEGG" id="vg:80018943"/>
<evidence type="ECO:0000313" key="1">
    <source>
        <dbReference type="EMBL" id="UTN92960.1"/>
    </source>
</evidence>
<evidence type="ECO:0000313" key="2">
    <source>
        <dbReference type="Proteomes" id="UP001060355"/>
    </source>
</evidence>
<protein>
    <submittedName>
        <fullName evidence="1">Uncharacterized protein</fullName>
    </submittedName>
</protein>
<proteinExistence type="predicted"/>
<dbReference type="Proteomes" id="UP001060355">
    <property type="component" value="Segment"/>
</dbReference>
<dbReference type="EMBL" id="ON456347">
    <property type="protein sequence ID" value="UTN92960.1"/>
    <property type="molecule type" value="Genomic_DNA"/>
</dbReference>
<reference evidence="1" key="1">
    <citation type="submission" date="2022-05" db="EMBL/GenBank/DDBJ databases">
        <authorList>
            <person name="Ashby S."/>
            <person name="Bressette G."/>
            <person name="Brown S."/>
            <person name="Charles S."/>
            <person name="Neely M.N."/>
            <person name="Molloy S.D."/>
            <person name="Garlena R.A."/>
            <person name="Russell D.A."/>
            <person name="Jacobs-Sera D."/>
            <person name="Hatfull G.F."/>
        </authorList>
    </citation>
    <scope>NUCLEOTIDE SEQUENCE</scope>
</reference>
<gene>
    <name evidence="1" type="primary">46</name>
    <name evidence="1" type="ORF">SEA_FINKLE_46</name>
</gene>
<keyword evidence="2" id="KW-1185">Reference proteome</keyword>
<dbReference type="RefSeq" id="YP_010754359.1">
    <property type="nucleotide sequence ID" value="NC_073459.1"/>
</dbReference>
<name>A0A9E7SXI5_9CAUD</name>
<dbReference type="GeneID" id="80018943"/>
<accession>A0A9E7SXI5</accession>